<proteinExistence type="inferred from homology"/>
<dbReference type="InterPro" id="IPR002781">
    <property type="entry name" value="TM_pro_TauE-like"/>
</dbReference>
<feature type="transmembrane region" description="Helical" evidence="5">
    <location>
        <begin position="240"/>
        <end position="258"/>
    </location>
</feature>
<keyword evidence="5" id="KW-1003">Cell membrane</keyword>
<evidence type="ECO:0000256" key="2">
    <source>
        <dbReference type="ARBA" id="ARBA00022692"/>
    </source>
</evidence>
<evidence type="ECO:0000256" key="4">
    <source>
        <dbReference type="ARBA" id="ARBA00023136"/>
    </source>
</evidence>
<feature type="transmembrane region" description="Helical" evidence="5">
    <location>
        <begin position="180"/>
        <end position="204"/>
    </location>
</feature>
<feature type="transmembrane region" description="Helical" evidence="5">
    <location>
        <begin position="25"/>
        <end position="45"/>
    </location>
</feature>
<reference evidence="6 7" key="1">
    <citation type="submission" date="2020-08" db="EMBL/GenBank/DDBJ databases">
        <title>Genomic Encyclopedia of Type Strains, Phase IV (KMG-IV): sequencing the most valuable type-strain genomes for metagenomic binning, comparative biology and taxonomic classification.</title>
        <authorList>
            <person name="Goeker M."/>
        </authorList>
    </citation>
    <scope>NUCLEOTIDE SEQUENCE [LARGE SCALE GENOMIC DNA]</scope>
    <source>
        <strain evidence="6 7">DSM 25335</strain>
    </source>
</reference>
<sequence>MDAAASLSLVQYGLGAAAGSLVGFSLGLVGGGGSILAVPLIVYLVGVKDAHMAIGTSAFAVAANAFANLLNHARHGTVQWKIAGLFAVAGVVGAALGSTFGKAFDGDRLLALFAILMLVVGGLMLRGRKAGGDAEVRLTTGNAPKLIGTGAATGMLSGFFGIGGGFLIVPSLMFSTRMPIYYAVGSSLVGVTAFGLTTAFNYALSGWVDWLLAGVFVAGGVLGGLLGARSAKALSARKGALNMVFAALIFVVGFYMLYRSAGALFTT</sequence>
<dbReference type="AlphaFoldDB" id="A0A7W8MGP7"/>
<keyword evidence="7" id="KW-1185">Reference proteome</keyword>
<dbReference type="Proteomes" id="UP000566663">
    <property type="component" value="Unassembled WGS sequence"/>
</dbReference>
<dbReference type="RefSeq" id="WP_183253710.1">
    <property type="nucleotide sequence ID" value="NZ_BAAAFF010000005.1"/>
</dbReference>
<evidence type="ECO:0000256" key="1">
    <source>
        <dbReference type="ARBA" id="ARBA00004141"/>
    </source>
</evidence>
<evidence type="ECO:0000256" key="3">
    <source>
        <dbReference type="ARBA" id="ARBA00022989"/>
    </source>
</evidence>
<feature type="transmembrane region" description="Helical" evidence="5">
    <location>
        <begin position="146"/>
        <end position="168"/>
    </location>
</feature>
<comment type="similarity">
    <text evidence="5">Belongs to the 4-toluene sulfonate uptake permease (TSUP) (TC 2.A.102) family.</text>
</comment>
<name>A0A7W8MGP7_9CAUL</name>
<dbReference type="PANTHER" id="PTHR43701">
    <property type="entry name" value="MEMBRANE TRANSPORTER PROTEIN MJ0441-RELATED"/>
    <property type="match status" value="1"/>
</dbReference>
<feature type="transmembrane region" description="Helical" evidence="5">
    <location>
        <begin position="82"/>
        <end position="101"/>
    </location>
</feature>
<feature type="transmembrane region" description="Helical" evidence="5">
    <location>
        <begin position="210"/>
        <end position="228"/>
    </location>
</feature>
<gene>
    <name evidence="6" type="ORF">HNQ67_001398</name>
</gene>
<dbReference type="EMBL" id="JACHFZ010000002">
    <property type="protein sequence ID" value="MBB5291884.1"/>
    <property type="molecule type" value="Genomic_DNA"/>
</dbReference>
<dbReference type="Pfam" id="PF01925">
    <property type="entry name" value="TauE"/>
    <property type="match status" value="1"/>
</dbReference>
<accession>A0A7W8MGP7</accession>
<feature type="transmembrane region" description="Helical" evidence="5">
    <location>
        <begin position="108"/>
        <end position="126"/>
    </location>
</feature>
<organism evidence="6 7">
    <name type="scientific">Brevundimonas basaltis</name>
    <dbReference type="NCBI Taxonomy" id="472166"/>
    <lineage>
        <taxon>Bacteria</taxon>
        <taxon>Pseudomonadati</taxon>
        <taxon>Pseudomonadota</taxon>
        <taxon>Alphaproteobacteria</taxon>
        <taxon>Caulobacterales</taxon>
        <taxon>Caulobacteraceae</taxon>
        <taxon>Brevundimonas</taxon>
    </lineage>
</organism>
<evidence type="ECO:0000256" key="5">
    <source>
        <dbReference type="RuleBase" id="RU363041"/>
    </source>
</evidence>
<dbReference type="PANTHER" id="PTHR43701:SF2">
    <property type="entry name" value="MEMBRANE TRANSPORTER PROTEIN YJNA-RELATED"/>
    <property type="match status" value="1"/>
</dbReference>
<comment type="subcellular location">
    <subcellularLocation>
        <location evidence="5">Cell membrane</location>
        <topology evidence="5">Multi-pass membrane protein</topology>
    </subcellularLocation>
    <subcellularLocation>
        <location evidence="1">Membrane</location>
        <topology evidence="1">Multi-pass membrane protein</topology>
    </subcellularLocation>
</comment>
<feature type="transmembrane region" description="Helical" evidence="5">
    <location>
        <begin position="52"/>
        <end position="70"/>
    </location>
</feature>
<protein>
    <recommendedName>
        <fullName evidence="5">Probable membrane transporter protein</fullName>
    </recommendedName>
</protein>
<keyword evidence="2 5" id="KW-0812">Transmembrane</keyword>
<comment type="caution">
    <text evidence="6">The sequence shown here is derived from an EMBL/GenBank/DDBJ whole genome shotgun (WGS) entry which is preliminary data.</text>
</comment>
<dbReference type="InterPro" id="IPR051598">
    <property type="entry name" value="TSUP/Inactive_protease-like"/>
</dbReference>
<keyword evidence="4 5" id="KW-0472">Membrane</keyword>
<evidence type="ECO:0000313" key="7">
    <source>
        <dbReference type="Proteomes" id="UP000566663"/>
    </source>
</evidence>
<dbReference type="GO" id="GO:0005886">
    <property type="term" value="C:plasma membrane"/>
    <property type="evidence" value="ECO:0007669"/>
    <property type="project" value="UniProtKB-SubCell"/>
</dbReference>
<evidence type="ECO:0000313" key="6">
    <source>
        <dbReference type="EMBL" id="MBB5291884.1"/>
    </source>
</evidence>
<keyword evidence="3 5" id="KW-1133">Transmembrane helix</keyword>